<evidence type="ECO:0000256" key="1">
    <source>
        <dbReference type="SAM" id="SignalP"/>
    </source>
</evidence>
<name>A0ABM5XZE2_VIBHA</name>
<evidence type="ECO:0008006" key="4">
    <source>
        <dbReference type="Google" id="ProtNLM"/>
    </source>
</evidence>
<feature type="chain" id="PRO_5045861652" description="Lipoprotein" evidence="1">
    <location>
        <begin position="19"/>
        <end position="477"/>
    </location>
</feature>
<sequence length="477" mass="53051">MKNYTKTTLAVAMTLAIAACGGGSGSSDNSATSATMKGKAIDGYISGATVFLDYNFNSKLDANEPRTVTGESGDFSLSLEDKYAQCIDYVPVVVDIPVGAVDEDLGTVTNAYQMVIPPREIIPSDGDIANVTPLTTVLWNSIQTELAQGNMGEISCASIRDNADTRTAIQSRLQQQEWRLANRYSVTAEELYSDFIASGNTSLHQTAMDLVPAMQKSYEDTREIAESNPNADVAYVEYYHGHYNPETQTYDDKWYKKSYLSMAPGQWTTKVVEMHEDLEREVKDIYLGDMMTVQREGFEFEYTKEFEEGRCSVVEYAQQTANPGYGLRNSSSATGYNNLIQCETMDVEATLQGRTIMVKKAIDSHTSERGEFVYHGTNLTGFDHLVNMRDTLPTIAATDFDAFNYISPDYSDVVDHGADVAMRSETYRNAPLNVYITRDVKTDKYAKNELNDNGISKDYCSVDGVNWTETADFNNCF</sequence>
<evidence type="ECO:0000313" key="3">
    <source>
        <dbReference type="Proteomes" id="UP000067422"/>
    </source>
</evidence>
<feature type="signal peptide" evidence="1">
    <location>
        <begin position="1"/>
        <end position="18"/>
    </location>
</feature>
<reference evidence="2" key="1">
    <citation type="submission" date="2018-01" db="EMBL/GenBank/DDBJ databases">
        <title>FDA dAtabase for Regulatory Grade micrObial Sequences (FDA-ARGOS): Supporting development and validation of Infectious Disease Dx tests.</title>
        <authorList>
            <person name="Hoffmann M."/>
            <person name="Allard M."/>
            <person name="Evans P."/>
            <person name="Brown E."/>
            <person name="Tallon L."/>
            <person name="Sadzewicz L."/>
            <person name="Sengamalay N."/>
            <person name="Ott S."/>
            <person name="Godinez A."/>
            <person name="Nagaraj S."/>
            <person name="Vyas G."/>
            <person name="Aluvathingal J."/>
            <person name="Nadendla S."/>
            <person name="Geyer C."/>
            <person name="Sichtig H."/>
        </authorList>
    </citation>
    <scope>NUCLEOTIDE SEQUENCE</scope>
    <source>
        <strain evidence="2">FDAARGOS_107</strain>
    </source>
</reference>
<evidence type="ECO:0000313" key="2">
    <source>
        <dbReference type="EMBL" id="AMF98497.1"/>
    </source>
</evidence>
<keyword evidence="3" id="KW-1185">Reference proteome</keyword>
<dbReference type="Proteomes" id="UP000067422">
    <property type="component" value="Chromosome 1"/>
</dbReference>
<dbReference type="EMBL" id="CP014038">
    <property type="protein sequence ID" value="AMF98497.1"/>
    <property type="molecule type" value="Genomic_DNA"/>
</dbReference>
<dbReference type="RefSeq" id="WP_061065620.1">
    <property type="nucleotide sequence ID" value="NZ_CP014038.2"/>
</dbReference>
<protein>
    <recommendedName>
        <fullName evidence="4">Lipoprotein</fullName>
    </recommendedName>
</protein>
<accession>A0ABM5XZE2</accession>
<dbReference type="PROSITE" id="PS51257">
    <property type="entry name" value="PROKAR_LIPOPROTEIN"/>
    <property type="match status" value="1"/>
</dbReference>
<keyword evidence="1" id="KW-0732">Signal</keyword>
<proteinExistence type="predicted"/>
<gene>
    <name evidence="2" type="ORF">AL538_12595</name>
</gene>
<organism evidence="2 3">
    <name type="scientific">Vibrio harveyi</name>
    <name type="common">Beneckea harveyi</name>
    <dbReference type="NCBI Taxonomy" id="669"/>
    <lineage>
        <taxon>Bacteria</taxon>
        <taxon>Pseudomonadati</taxon>
        <taxon>Pseudomonadota</taxon>
        <taxon>Gammaproteobacteria</taxon>
        <taxon>Vibrionales</taxon>
        <taxon>Vibrionaceae</taxon>
        <taxon>Vibrio</taxon>
    </lineage>
</organism>